<dbReference type="Proteomes" id="UP000054408">
    <property type="component" value="Unassembled WGS sequence"/>
</dbReference>
<dbReference type="InterPro" id="IPR009836">
    <property type="entry name" value="GRDP-like"/>
</dbReference>
<dbReference type="OMA" id="PHAFERY"/>
<dbReference type="PANTHER" id="PTHR34365">
    <property type="entry name" value="ENOLASE (DUF1399)"/>
    <property type="match status" value="1"/>
</dbReference>
<accession>A0A0L0D0R3</accession>
<gene>
    <name evidence="1" type="ORF">AMSG_00079</name>
</gene>
<dbReference type="RefSeq" id="XP_013762945.1">
    <property type="nucleotide sequence ID" value="XM_013907491.1"/>
</dbReference>
<reference evidence="1 2" key="1">
    <citation type="submission" date="2010-05" db="EMBL/GenBank/DDBJ databases">
        <title>The Genome Sequence of Thecamonas trahens ATCC 50062.</title>
        <authorList>
            <consortium name="The Broad Institute Genome Sequencing Platform"/>
            <person name="Russ C."/>
            <person name="Cuomo C."/>
            <person name="Shea T."/>
            <person name="Young S.K."/>
            <person name="Zeng Q."/>
            <person name="Koehrsen M."/>
            <person name="Haas B."/>
            <person name="Borodovsky M."/>
            <person name="Guigo R."/>
            <person name="Alvarado L."/>
            <person name="Berlin A."/>
            <person name="Bochicchio J."/>
            <person name="Borenstein D."/>
            <person name="Chapman S."/>
            <person name="Chen Z."/>
            <person name="Freedman E."/>
            <person name="Gellesch M."/>
            <person name="Goldberg J."/>
            <person name="Griggs A."/>
            <person name="Gujja S."/>
            <person name="Heilman E."/>
            <person name="Heiman D."/>
            <person name="Hepburn T."/>
            <person name="Howarth C."/>
            <person name="Jen D."/>
            <person name="Larson L."/>
            <person name="Mehta T."/>
            <person name="Park D."/>
            <person name="Pearson M."/>
            <person name="Roberts A."/>
            <person name="Saif S."/>
            <person name="Shenoy N."/>
            <person name="Sisk P."/>
            <person name="Stolte C."/>
            <person name="Sykes S."/>
            <person name="Thomson T."/>
            <person name="Walk T."/>
            <person name="White J."/>
            <person name="Yandava C."/>
            <person name="Burger G."/>
            <person name="Gray M.W."/>
            <person name="Holland P.W.H."/>
            <person name="King N."/>
            <person name="Lang F.B.F."/>
            <person name="Roger A.J."/>
            <person name="Ruiz-Trillo I."/>
            <person name="Lander E."/>
            <person name="Nusbaum C."/>
        </authorList>
    </citation>
    <scope>NUCLEOTIDE SEQUENCE [LARGE SCALE GENOMIC DNA]</scope>
    <source>
        <strain evidence="1 2">ATCC 50062</strain>
    </source>
</reference>
<name>A0A0L0D0R3_THETB</name>
<keyword evidence="2" id="KW-1185">Reference proteome</keyword>
<dbReference type="Pfam" id="PF07173">
    <property type="entry name" value="GRDP-like"/>
    <property type="match status" value="2"/>
</dbReference>
<evidence type="ECO:0000313" key="1">
    <source>
        <dbReference type="EMBL" id="KNC45964.1"/>
    </source>
</evidence>
<protein>
    <submittedName>
        <fullName evidence="1">Uncharacterized protein</fullName>
    </submittedName>
</protein>
<organism evidence="1 2">
    <name type="scientific">Thecamonas trahens ATCC 50062</name>
    <dbReference type="NCBI Taxonomy" id="461836"/>
    <lineage>
        <taxon>Eukaryota</taxon>
        <taxon>Apusozoa</taxon>
        <taxon>Apusomonadida</taxon>
        <taxon>Apusomonadidae</taxon>
        <taxon>Thecamonas</taxon>
    </lineage>
</organism>
<sequence length="455" mass="51570">MPDFRPHIACSRVAPRMRELERDVVCEVPPRRESSPDSIDSLYSPRDLIDDIQCARVEPNFDYSSDSELIAAPSQPSWWDDTIKEPSPACLGLPGSSVPSLAKLCIKTMLDEGVYFRDEPQVVAQVEAEMRSFPFLNLKDPRPADEWPAATLEALRQPLESDACVPAINVAVDLEDTAGRIYDLVTMVDSCEQLADRANIPHAFERYARYLDLVRAHPEVQLVPALDILAVWYAHLIRTGQYKTFCLSRYPNVGERRRLVDRTGPLIVLDTYGKLLTNDDDHQVAEALAVTGRLWMEAYGEPYQVNLAEVYPATPQLSLTPPVQLSMSVDDFLHDRDWLTDLHSMISAEQRELLALHSTPYLRSLIRSYERFLYLNAKHSTGYLSVALDVDLIWHAHQIYPANYEMDCLRMFGQPVPHIPWPEHTPEEDAANTAHLESVWAETFGLDFGARPTLS</sequence>
<dbReference type="GeneID" id="25559903"/>
<dbReference type="PANTHER" id="PTHR34365:SF7">
    <property type="entry name" value="GLYCINE-RICH DOMAIN-CONTAINING PROTEIN 1"/>
    <property type="match status" value="1"/>
</dbReference>
<dbReference type="EMBL" id="GL349433">
    <property type="protein sequence ID" value="KNC45964.1"/>
    <property type="molecule type" value="Genomic_DNA"/>
</dbReference>
<dbReference type="OrthoDB" id="2684236at2759"/>
<proteinExistence type="predicted"/>
<evidence type="ECO:0000313" key="2">
    <source>
        <dbReference type="Proteomes" id="UP000054408"/>
    </source>
</evidence>
<dbReference type="AlphaFoldDB" id="A0A0L0D0R3"/>